<dbReference type="EMBL" id="JAOYFB010000037">
    <property type="protein sequence ID" value="KAK4023604.1"/>
    <property type="molecule type" value="Genomic_DNA"/>
</dbReference>
<accession>A0ABR0AEX7</accession>
<keyword evidence="3" id="KW-1185">Reference proteome</keyword>
<evidence type="ECO:0000313" key="3">
    <source>
        <dbReference type="Proteomes" id="UP001234178"/>
    </source>
</evidence>
<name>A0ABR0AEX7_9CRUS</name>
<comment type="caution">
    <text evidence="2">The sequence shown here is derived from an EMBL/GenBank/DDBJ whole genome shotgun (WGS) entry which is preliminary data.</text>
</comment>
<sequence length="135" mass="15117">MFTKIFDYLTSLFRGNGAESVPNVTEKSFPVARKPTESNQKDALTIDKRGLKCSGFYWDYPKTVWLTVLSIPMTEETNIPMTEMGIVVGNSDGRSSQPSSGCQPFGRRRLDSDESPSVECRATEGKEVRNRKQVT</sequence>
<feature type="compositionally biased region" description="Polar residues" evidence="1">
    <location>
        <begin position="92"/>
        <end position="102"/>
    </location>
</feature>
<feature type="region of interest" description="Disordered" evidence="1">
    <location>
        <begin position="88"/>
        <end position="135"/>
    </location>
</feature>
<evidence type="ECO:0000256" key="1">
    <source>
        <dbReference type="SAM" id="MobiDB-lite"/>
    </source>
</evidence>
<gene>
    <name evidence="2" type="ORF">OUZ56_009004</name>
</gene>
<protein>
    <submittedName>
        <fullName evidence="2">Uncharacterized protein</fullName>
    </submittedName>
</protein>
<organism evidence="2 3">
    <name type="scientific">Daphnia magna</name>
    <dbReference type="NCBI Taxonomy" id="35525"/>
    <lineage>
        <taxon>Eukaryota</taxon>
        <taxon>Metazoa</taxon>
        <taxon>Ecdysozoa</taxon>
        <taxon>Arthropoda</taxon>
        <taxon>Crustacea</taxon>
        <taxon>Branchiopoda</taxon>
        <taxon>Diplostraca</taxon>
        <taxon>Cladocera</taxon>
        <taxon>Anomopoda</taxon>
        <taxon>Daphniidae</taxon>
        <taxon>Daphnia</taxon>
    </lineage>
</organism>
<evidence type="ECO:0000313" key="2">
    <source>
        <dbReference type="EMBL" id="KAK4023604.1"/>
    </source>
</evidence>
<reference evidence="2 3" key="1">
    <citation type="journal article" date="2023" name="Nucleic Acids Res.">
        <title>The hologenome of Daphnia magna reveals possible DNA methylation and microbiome-mediated evolution of the host genome.</title>
        <authorList>
            <person name="Chaturvedi A."/>
            <person name="Li X."/>
            <person name="Dhandapani V."/>
            <person name="Marshall H."/>
            <person name="Kissane S."/>
            <person name="Cuenca-Cambronero M."/>
            <person name="Asole G."/>
            <person name="Calvet F."/>
            <person name="Ruiz-Romero M."/>
            <person name="Marangio P."/>
            <person name="Guigo R."/>
            <person name="Rago D."/>
            <person name="Mirbahai L."/>
            <person name="Eastwood N."/>
            <person name="Colbourne J.K."/>
            <person name="Zhou J."/>
            <person name="Mallon E."/>
            <person name="Orsini L."/>
        </authorList>
    </citation>
    <scope>NUCLEOTIDE SEQUENCE [LARGE SCALE GENOMIC DNA]</scope>
    <source>
        <strain evidence="2">LRV0_1</strain>
    </source>
</reference>
<feature type="compositionally biased region" description="Basic and acidic residues" evidence="1">
    <location>
        <begin position="121"/>
        <end position="135"/>
    </location>
</feature>
<proteinExistence type="predicted"/>
<dbReference type="Proteomes" id="UP001234178">
    <property type="component" value="Unassembled WGS sequence"/>
</dbReference>